<feature type="region of interest" description="Disordered" evidence="1">
    <location>
        <begin position="591"/>
        <end position="614"/>
    </location>
</feature>
<feature type="compositionally biased region" description="Low complexity" evidence="1">
    <location>
        <begin position="124"/>
        <end position="139"/>
    </location>
</feature>
<feature type="compositionally biased region" description="Basic and acidic residues" evidence="1">
    <location>
        <begin position="366"/>
        <end position="375"/>
    </location>
</feature>
<keyword evidence="3" id="KW-1185">Reference proteome</keyword>
<feature type="compositionally biased region" description="Low complexity" evidence="1">
    <location>
        <begin position="429"/>
        <end position="442"/>
    </location>
</feature>
<dbReference type="VEuPathDB" id="VectorBase:AALB20_027858"/>
<evidence type="ECO:0000313" key="3">
    <source>
        <dbReference type="Proteomes" id="UP000069272"/>
    </source>
</evidence>
<name>A0A182FUK4_ANOAL</name>
<evidence type="ECO:0000256" key="1">
    <source>
        <dbReference type="SAM" id="MobiDB-lite"/>
    </source>
</evidence>
<reference evidence="2" key="2">
    <citation type="submission" date="2022-08" db="UniProtKB">
        <authorList>
            <consortium name="EnsemblMetazoa"/>
        </authorList>
    </citation>
    <scope>IDENTIFICATION</scope>
    <source>
        <strain evidence="2">STECLA/ALBI9_A</strain>
    </source>
</reference>
<proteinExistence type="predicted"/>
<evidence type="ECO:0000313" key="2">
    <source>
        <dbReference type="EnsemblMetazoa" id="AALB010239-PA"/>
    </source>
</evidence>
<feature type="region of interest" description="Disordered" evidence="1">
    <location>
        <begin position="314"/>
        <end position="375"/>
    </location>
</feature>
<feature type="compositionally biased region" description="Low complexity" evidence="1">
    <location>
        <begin position="695"/>
        <end position="705"/>
    </location>
</feature>
<feature type="compositionally biased region" description="Polar residues" evidence="1">
    <location>
        <begin position="658"/>
        <end position="670"/>
    </location>
</feature>
<feature type="region of interest" description="Disordered" evidence="1">
    <location>
        <begin position="114"/>
        <end position="144"/>
    </location>
</feature>
<organism evidence="2 3">
    <name type="scientific">Anopheles albimanus</name>
    <name type="common">New world malaria mosquito</name>
    <dbReference type="NCBI Taxonomy" id="7167"/>
    <lineage>
        <taxon>Eukaryota</taxon>
        <taxon>Metazoa</taxon>
        <taxon>Ecdysozoa</taxon>
        <taxon>Arthropoda</taxon>
        <taxon>Hexapoda</taxon>
        <taxon>Insecta</taxon>
        <taxon>Pterygota</taxon>
        <taxon>Neoptera</taxon>
        <taxon>Endopterygota</taxon>
        <taxon>Diptera</taxon>
        <taxon>Nematocera</taxon>
        <taxon>Culicoidea</taxon>
        <taxon>Culicidae</taxon>
        <taxon>Anophelinae</taxon>
        <taxon>Anopheles</taxon>
    </lineage>
</organism>
<dbReference type="Proteomes" id="UP000069272">
    <property type="component" value="Chromosome 3R"/>
</dbReference>
<feature type="region of interest" description="Disordered" evidence="1">
    <location>
        <begin position="246"/>
        <end position="272"/>
    </location>
</feature>
<feature type="compositionally biased region" description="Low complexity" evidence="1">
    <location>
        <begin position="676"/>
        <end position="688"/>
    </location>
</feature>
<feature type="compositionally biased region" description="Acidic residues" evidence="1">
    <location>
        <begin position="250"/>
        <end position="260"/>
    </location>
</feature>
<dbReference type="EnsemblMetazoa" id="AALB010239-RA">
    <property type="protein sequence ID" value="AALB010239-PA"/>
    <property type="gene ID" value="AALB010239"/>
</dbReference>
<feature type="compositionally biased region" description="Basic and acidic residues" evidence="1">
    <location>
        <begin position="316"/>
        <end position="332"/>
    </location>
</feature>
<sequence length="777" mass="84360">MYLICVCCCGDRGVKNIDVRVPNSRAVPAPDHYRDGSTLENGSIGENSLEDPSAYHQSRSFANQNGYYSRNLSAAMETEMVMDPRELKPRMLPPTAGGEMKLVPAVLPAVAISTQSDEEDQSQTRSKLSNTSSNTTPKSSFDEILPLSELADEFTEKIEPNGKVYFVAQTAEERERAREENATQRRAMASEPGPIVSHAEPISLTVEKETSKAIAFLDNILDDEDTVVSGEEPPSSGEYVRTRANAAEGEAGEDDEDDDGASSSLASPVFREQSVVADIHRTLDSIGESSTGVQPNEPSLPVAIPVVIPVTVPSESRNEVEPQNSDESKLEARTVPVKNVTQPHEDQRPTADAPLKLKPRAMYVDRGSEDDASRKVLTEDEQEFINFGPYDKDEFRSRLSVLLINQKQNPALKKLGEGGTPKPEAAGVSSSANRPSMSRSTSEPSFVLLLNKLGGGGESPQESETDEPEEKARSEHSSLAPGIPPAPKFDQTLFNTIRAGAIPNTPRTPIPDAPKFDPVLFNTLGKGKIPRESILPDPEQQERELEQMKPVKDRPAVAAVTPVATTVPVTPPVGKYYEVELKKLKRIAPSIPVQAPKAAGEPDPESNPRQAFKSRLEQILQRGPLEVPGRPKTLTPNLMGAISADNIAATSRISLQQCEQQLPGASSTDSGLGMLTSSTVSVSSSSESAQGSGDVNSSVNTSENVSVKRDESFRDRARGFDTAKKKQKLIFDDVLKSINPETRPSSIRNSVEHRVSFRNFKEGLRKTVPPKQFLPDA</sequence>
<reference evidence="2 3" key="1">
    <citation type="journal article" date="2017" name="G3 (Bethesda)">
        <title>The Physical Genome Mapping of Anopheles albimanus Corrected Scaffold Misassemblies and Identified Interarm Rearrangements in Genus Anopheles.</title>
        <authorList>
            <person name="Artemov G.N."/>
            <person name="Peery A.N."/>
            <person name="Jiang X."/>
            <person name="Tu Z."/>
            <person name="Stegniy V.N."/>
            <person name="Sharakhova M.V."/>
            <person name="Sharakhov I.V."/>
        </authorList>
    </citation>
    <scope>NUCLEOTIDE SEQUENCE [LARGE SCALE GENOMIC DNA]</scope>
    <source>
        <strain evidence="2 3">ALBI9_A</strain>
    </source>
</reference>
<feature type="compositionally biased region" description="Basic and acidic residues" evidence="1">
    <location>
        <begin position="540"/>
        <end position="554"/>
    </location>
</feature>
<feature type="region of interest" description="Disordered" evidence="1">
    <location>
        <begin position="24"/>
        <end position="54"/>
    </location>
</feature>
<protein>
    <submittedName>
        <fullName evidence="2">Uncharacterized protein</fullName>
    </submittedName>
</protein>
<dbReference type="VEuPathDB" id="VectorBase:AALB010239"/>
<accession>A0A182FUK4</accession>
<feature type="region of interest" description="Disordered" evidence="1">
    <location>
        <begin position="658"/>
        <end position="710"/>
    </location>
</feature>
<feature type="region of interest" description="Disordered" evidence="1">
    <location>
        <begin position="175"/>
        <end position="199"/>
    </location>
</feature>
<dbReference type="AlphaFoldDB" id="A0A182FUK4"/>
<feature type="region of interest" description="Disordered" evidence="1">
    <location>
        <begin position="410"/>
        <end position="554"/>
    </location>
</feature>